<proteinExistence type="predicted"/>
<keyword evidence="2" id="KW-1185">Reference proteome</keyword>
<name>A0ABS8WLG4_DATST</name>
<reference evidence="1 2" key="1">
    <citation type="journal article" date="2021" name="BMC Genomics">
        <title>Datura genome reveals duplications of psychoactive alkaloid biosynthetic genes and high mutation rate following tissue culture.</title>
        <authorList>
            <person name="Rajewski A."/>
            <person name="Carter-House D."/>
            <person name="Stajich J."/>
            <person name="Litt A."/>
        </authorList>
    </citation>
    <scope>NUCLEOTIDE SEQUENCE [LARGE SCALE GENOMIC DNA]</scope>
    <source>
        <strain evidence="1">AR-01</strain>
    </source>
</reference>
<sequence>VSMVNSVAQINLSPEEMIEAQITEAERQAKEARLAEVVRRSEAANFASSLEERNRQNPPRHHERNTLWNVLFEGEFQQEEVGYTGSIVPPPLPANAMFDMTSTM</sequence>
<feature type="non-terminal residue" evidence="1">
    <location>
        <position position="104"/>
    </location>
</feature>
<feature type="non-terminal residue" evidence="1">
    <location>
        <position position="1"/>
    </location>
</feature>
<organism evidence="1 2">
    <name type="scientific">Datura stramonium</name>
    <name type="common">Jimsonweed</name>
    <name type="synonym">Common thornapple</name>
    <dbReference type="NCBI Taxonomy" id="4076"/>
    <lineage>
        <taxon>Eukaryota</taxon>
        <taxon>Viridiplantae</taxon>
        <taxon>Streptophyta</taxon>
        <taxon>Embryophyta</taxon>
        <taxon>Tracheophyta</taxon>
        <taxon>Spermatophyta</taxon>
        <taxon>Magnoliopsida</taxon>
        <taxon>eudicotyledons</taxon>
        <taxon>Gunneridae</taxon>
        <taxon>Pentapetalae</taxon>
        <taxon>asterids</taxon>
        <taxon>lamiids</taxon>
        <taxon>Solanales</taxon>
        <taxon>Solanaceae</taxon>
        <taxon>Solanoideae</taxon>
        <taxon>Datureae</taxon>
        <taxon>Datura</taxon>
    </lineage>
</organism>
<protein>
    <submittedName>
        <fullName evidence="1">Uncharacterized protein</fullName>
    </submittedName>
</protein>
<evidence type="ECO:0000313" key="1">
    <source>
        <dbReference type="EMBL" id="MCE3050283.1"/>
    </source>
</evidence>
<accession>A0ABS8WLG4</accession>
<dbReference type="Proteomes" id="UP000823775">
    <property type="component" value="Unassembled WGS sequence"/>
</dbReference>
<gene>
    <name evidence="1" type="ORF">HAX54_046813</name>
</gene>
<comment type="caution">
    <text evidence="1">The sequence shown here is derived from an EMBL/GenBank/DDBJ whole genome shotgun (WGS) entry which is preliminary data.</text>
</comment>
<evidence type="ECO:0000313" key="2">
    <source>
        <dbReference type="Proteomes" id="UP000823775"/>
    </source>
</evidence>
<dbReference type="EMBL" id="JACEIK010007441">
    <property type="protein sequence ID" value="MCE3050283.1"/>
    <property type="molecule type" value="Genomic_DNA"/>
</dbReference>